<dbReference type="Pfam" id="PF00226">
    <property type="entry name" value="DnaJ"/>
    <property type="match status" value="1"/>
</dbReference>
<sequence>MNIKQCYKVLGVRSGADMEEVKTAFRARAFELHPDLNPNDPEAHTKFQEVNEAYVLLKEALVNEPPPRRGKKRADPRPGKPKADKTEGARRYERQAKAEAKARPGAGPKPGPKREATPGPRFTYKKEDVLKNILNDPFARKVFEDIYSQIRQGGASAKSAPQVVKRRSLSLRWGSKQLKMDLSRGLFGTVKHWFARQMDDEQTVTLQAGQLLPGNIIRLTIRRAWSGDPVTVEVPIPADYVVGRPLRLRGLGRKLGPFKGDLYLRLMAK</sequence>
<name>A0A2Z6AYN6_9BACT</name>
<dbReference type="AlphaFoldDB" id="A0A2Z6AYN6"/>
<feature type="compositionally biased region" description="Basic and acidic residues" evidence="1">
    <location>
        <begin position="73"/>
        <end position="102"/>
    </location>
</feature>
<dbReference type="EMBL" id="AP017378">
    <property type="protein sequence ID" value="BBD08310.1"/>
    <property type="molecule type" value="Genomic_DNA"/>
</dbReference>
<dbReference type="PANTHER" id="PTHR44825:SF1">
    <property type="entry name" value="DNAJ HOMOLOG SUBFAMILY C MEMBER 4"/>
    <property type="match status" value="1"/>
</dbReference>
<dbReference type="CDD" id="cd06257">
    <property type="entry name" value="DnaJ"/>
    <property type="match status" value="1"/>
</dbReference>
<dbReference type="InterPro" id="IPR036869">
    <property type="entry name" value="J_dom_sf"/>
</dbReference>
<dbReference type="Proteomes" id="UP000269883">
    <property type="component" value="Chromosome"/>
</dbReference>
<dbReference type="RefSeq" id="WP_126378303.1">
    <property type="nucleotide sequence ID" value="NZ_AP017378.1"/>
</dbReference>
<reference evidence="3 4" key="1">
    <citation type="journal article" date="2018" name="Sci. Adv.">
        <title>Multi-heme cytochromes provide a pathway for survival in energy-limited environments.</title>
        <authorList>
            <person name="Deng X."/>
            <person name="Dohmae N."/>
            <person name="Nealson K.H."/>
            <person name="Hashimoto K."/>
            <person name="Okamoto A."/>
        </authorList>
    </citation>
    <scope>NUCLEOTIDE SEQUENCE [LARGE SCALE GENOMIC DNA]</scope>
    <source>
        <strain evidence="3 4">IS5</strain>
    </source>
</reference>
<protein>
    <submittedName>
        <fullName evidence="3">Heat shock protein DnaJ domain protein</fullName>
    </submittedName>
</protein>
<accession>A0A2Z6AYN6</accession>
<evidence type="ECO:0000313" key="3">
    <source>
        <dbReference type="EMBL" id="BBD08310.1"/>
    </source>
</evidence>
<dbReference type="PANTHER" id="PTHR44825">
    <property type="match status" value="1"/>
</dbReference>
<evidence type="ECO:0000259" key="2">
    <source>
        <dbReference type="PROSITE" id="PS50076"/>
    </source>
</evidence>
<organism evidence="3 4">
    <name type="scientific">Desulfovibrio ferrophilus</name>
    <dbReference type="NCBI Taxonomy" id="241368"/>
    <lineage>
        <taxon>Bacteria</taxon>
        <taxon>Pseudomonadati</taxon>
        <taxon>Thermodesulfobacteriota</taxon>
        <taxon>Desulfovibrionia</taxon>
        <taxon>Desulfovibrionales</taxon>
        <taxon>Desulfovibrionaceae</taxon>
        <taxon>Desulfovibrio</taxon>
    </lineage>
</organism>
<dbReference type="PRINTS" id="PR00625">
    <property type="entry name" value="JDOMAIN"/>
</dbReference>
<proteinExistence type="predicted"/>
<keyword evidence="3" id="KW-0346">Stress response</keyword>
<feature type="domain" description="J" evidence="2">
    <location>
        <begin position="5"/>
        <end position="75"/>
    </location>
</feature>
<evidence type="ECO:0000256" key="1">
    <source>
        <dbReference type="SAM" id="MobiDB-lite"/>
    </source>
</evidence>
<dbReference type="Gene3D" id="1.10.287.110">
    <property type="entry name" value="DnaJ domain"/>
    <property type="match status" value="1"/>
</dbReference>
<dbReference type="InterPro" id="IPR001623">
    <property type="entry name" value="DnaJ_domain"/>
</dbReference>
<feature type="region of interest" description="Disordered" evidence="1">
    <location>
        <begin position="59"/>
        <end position="122"/>
    </location>
</feature>
<dbReference type="PROSITE" id="PS50076">
    <property type="entry name" value="DNAJ_2"/>
    <property type="match status" value="1"/>
</dbReference>
<dbReference type="SMART" id="SM00271">
    <property type="entry name" value="DnaJ"/>
    <property type="match status" value="1"/>
</dbReference>
<gene>
    <name evidence="3" type="ORF">DFE_1584</name>
</gene>
<dbReference type="SUPFAM" id="SSF46565">
    <property type="entry name" value="Chaperone J-domain"/>
    <property type="match status" value="1"/>
</dbReference>
<keyword evidence="4" id="KW-1185">Reference proteome</keyword>
<dbReference type="OrthoDB" id="9779622at2"/>
<dbReference type="KEGG" id="dfl:DFE_1584"/>
<dbReference type="InterPro" id="IPR052763">
    <property type="entry name" value="DnaJ_C4"/>
</dbReference>
<evidence type="ECO:0000313" key="4">
    <source>
        <dbReference type="Proteomes" id="UP000269883"/>
    </source>
</evidence>